<evidence type="ECO:0000256" key="2">
    <source>
        <dbReference type="ARBA" id="ARBA00004613"/>
    </source>
</evidence>
<keyword evidence="5 7" id="KW-0732">Signal</keyword>
<dbReference type="VEuPathDB" id="FungiDB:KRP23_13922"/>
<dbReference type="GO" id="GO:0005576">
    <property type="term" value="C:extracellular region"/>
    <property type="evidence" value="ECO:0007669"/>
    <property type="project" value="UniProtKB-SubCell"/>
</dbReference>
<dbReference type="VEuPathDB" id="FungiDB:KRP22_4632"/>
<reference evidence="10" key="1">
    <citation type="journal article" date="2006" name="Science">
        <title>Phytophthora genome sequences uncover evolutionary origins and mechanisms of pathogenesis.</title>
        <authorList>
            <person name="Tyler B.M."/>
            <person name="Tripathy S."/>
            <person name="Zhang X."/>
            <person name="Dehal P."/>
            <person name="Jiang R.H."/>
            <person name="Aerts A."/>
            <person name="Arredondo F.D."/>
            <person name="Baxter L."/>
            <person name="Bensasson D."/>
            <person name="Beynon J.L."/>
            <person name="Chapman J."/>
            <person name="Damasceno C.M."/>
            <person name="Dorrance A.E."/>
            <person name="Dou D."/>
            <person name="Dickerman A.W."/>
            <person name="Dubchak I.L."/>
            <person name="Garbelotto M."/>
            <person name="Gijzen M."/>
            <person name="Gordon S.G."/>
            <person name="Govers F."/>
            <person name="Grunwald N.J."/>
            <person name="Huang W."/>
            <person name="Ivors K.L."/>
            <person name="Jones R.W."/>
            <person name="Kamoun S."/>
            <person name="Krampis K."/>
            <person name="Lamour K.H."/>
            <person name="Lee M.K."/>
            <person name="McDonald W.H."/>
            <person name="Medina M."/>
            <person name="Meijer H.J."/>
            <person name="Nordberg E.K."/>
            <person name="Maclean D.J."/>
            <person name="Ospina-Giraldo M.D."/>
            <person name="Morris P.F."/>
            <person name="Phuntumart V."/>
            <person name="Putnam N.H."/>
            <person name="Rash S."/>
            <person name="Rose J.K."/>
            <person name="Sakihama Y."/>
            <person name="Salamov A.A."/>
            <person name="Savidor A."/>
            <person name="Scheuring C.F."/>
            <person name="Smith B.M."/>
            <person name="Sobral B.W."/>
            <person name="Terry A."/>
            <person name="Torto-Alalibo T.A."/>
            <person name="Win J."/>
            <person name="Xu Z."/>
            <person name="Zhang H."/>
            <person name="Grigoriev I.V."/>
            <person name="Rokhsar D.S."/>
            <person name="Boore J.L."/>
        </authorList>
    </citation>
    <scope>NUCLEOTIDE SEQUENCE [LARGE SCALE GENOMIC DNA]</scope>
    <source>
        <strain evidence="10">Pr102</strain>
    </source>
</reference>
<evidence type="ECO:0000256" key="3">
    <source>
        <dbReference type="ARBA" id="ARBA00010400"/>
    </source>
</evidence>
<dbReference type="AlphaFoldDB" id="H3H3D5"/>
<evidence type="ECO:0000256" key="6">
    <source>
        <dbReference type="ARBA" id="ARBA00023026"/>
    </source>
</evidence>
<dbReference type="InParanoid" id="H3H3D5"/>
<name>H3H3D5_PHYRM</name>
<keyword evidence="6" id="KW-0843">Virulence</keyword>
<dbReference type="InterPro" id="IPR031825">
    <property type="entry name" value="RXLR"/>
</dbReference>
<dbReference type="EMBL" id="DS566130">
    <property type="status" value="NOT_ANNOTATED_CDS"/>
    <property type="molecule type" value="Genomic_DNA"/>
</dbReference>
<evidence type="ECO:0000256" key="5">
    <source>
        <dbReference type="ARBA" id="ARBA00022729"/>
    </source>
</evidence>
<dbReference type="EnsemblProtists" id="Phyra84992">
    <property type="protein sequence ID" value="Phyra84992"/>
    <property type="gene ID" value="Phyra84992"/>
</dbReference>
<feature type="domain" description="RxLR effector PexRD54 WY" evidence="8">
    <location>
        <begin position="167"/>
        <end position="208"/>
    </location>
</feature>
<reference evidence="9" key="2">
    <citation type="submission" date="2015-06" db="UniProtKB">
        <authorList>
            <consortium name="EnsemblProtists"/>
        </authorList>
    </citation>
    <scope>IDENTIFICATION</scope>
    <source>
        <strain evidence="9">Pr102</strain>
    </source>
</reference>
<dbReference type="eggNOG" id="ENOG502STRV">
    <property type="taxonomic scope" value="Eukaryota"/>
</dbReference>
<feature type="domain" description="RxLR effector PexRD54 WY" evidence="8">
    <location>
        <begin position="351"/>
        <end position="391"/>
    </location>
</feature>
<comment type="similarity">
    <text evidence="3">Belongs to the RxLR effector family.</text>
</comment>
<evidence type="ECO:0000313" key="10">
    <source>
        <dbReference type="Proteomes" id="UP000005238"/>
    </source>
</evidence>
<dbReference type="GO" id="GO:0043657">
    <property type="term" value="C:host cell"/>
    <property type="evidence" value="ECO:0007669"/>
    <property type="project" value="UniProtKB-SubCell"/>
</dbReference>
<accession>H3H3D5</accession>
<feature type="signal peptide" evidence="7">
    <location>
        <begin position="1"/>
        <end position="23"/>
    </location>
</feature>
<evidence type="ECO:0000256" key="7">
    <source>
        <dbReference type="SAM" id="SignalP"/>
    </source>
</evidence>
<dbReference type="STRING" id="164328.H3H3D5"/>
<dbReference type="InterPro" id="IPR054463">
    <property type="entry name" value="PexRD54_WY"/>
</dbReference>
<evidence type="ECO:0000256" key="4">
    <source>
        <dbReference type="ARBA" id="ARBA00022525"/>
    </source>
</evidence>
<evidence type="ECO:0000259" key="8">
    <source>
        <dbReference type="Pfam" id="PF22748"/>
    </source>
</evidence>
<dbReference type="Pfam" id="PF22748">
    <property type="entry name" value="PexRD54_WY"/>
    <property type="match status" value="3"/>
</dbReference>
<feature type="domain" description="RxLR effector PexRD54 WY" evidence="8">
    <location>
        <begin position="259"/>
        <end position="298"/>
    </location>
</feature>
<feature type="chain" id="PRO_5003587310" description="RxLR effector PexRD54 WY domain-containing protein" evidence="7">
    <location>
        <begin position="24"/>
        <end position="488"/>
    </location>
</feature>
<dbReference type="Proteomes" id="UP000005238">
    <property type="component" value="Unassembled WGS sequence"/>
</dbReference>
<organism evidence="9 10">
    <name type="scientific">Phytophthora ramorum</name>
    <name type="common">Sudden oak death agent</name>
    <dbReference type="NCBI Taxonomy" id="164328"/>
    <lineage>
        <taxon>Eukaryota</taxon>
        <taxon>Sar</taxon>
        <taxon>Stramenopiles</taxon>
        <taxon>Oomycota</taxon>
        <taxon>Peronosporomycetes</taxon>
        <taxon>Peronosporales</taxon>
        <taxon>Peronosporaceae</taxon>
        <taxon>Phytophthora</taxon>
    </lineage>
</organism>
<protein>
    <recommendedName>
        <fullName evidence="8">RxLR effector PexRD54 WY domain-containing protein</fullName>
    </recommendedName>
</protein>
<proteinExistence type="inferred from homology"/>
<evidence type="ECO:0000313" key="9">
    <source>
        <dbReference type="EnsemblProtists" id="Phyra84992"/>
    </source>
</evidence>
<comment type="subcellular location">
    <subcellularLocation>
        <location evidence="1">Host cell</location>
    </subcellularLocation>
    <subcellularLocation>
        <location evidence="2">Secreted</location>
    </subcellularLocation>
</comment>
<sequence>MRRCCVMMLTVVVLLTILGAASAAAEIETTPPDCSDNYGIPTKRFLRTRKSLANDEERSVGTSAVESVLKSTVIDQQIEAVLQKAKSADDAFKRLKLNKAGDALLDSPELKAWIKYMKQFNQQNPTKKTTLVATLTAHYGDEGLAKLVEAAKLVPTTKQFAKRLETEQVQRWLVLGKSPDDVFKLVKLHKAGSKFFDKPKLNIWVKYVDDFNKQNPTQKKTLIARLTKQYNDKSLTYMLIAAKKNPSTKSIATRIQSEQTLLWLKNGKTPEDLFKLLRLNKAGDTLFANPLFPAWIKYADDFRLVHPDTELATFSTLAKPSMYNDETLASMIMAADKVPATREIAGRLHSEQLRYWLLKGENPDDIFMLLKLFNADDKLLENPLFTVWVKYLNYYNQMNLKTKWNLIKTLTSRFGDSSLSSMLTAAAKVPSTKEVATELQRLQINGWLSDRKSTTLVYKLLRVEGTAADDANSLLYKKYAEDIKKLSE</sequence>
<dbReference type="HOGENOM" id="CLU_021192_3_0_1"/>
<keyword evidence="10" id="KW-1185">Reference proteome</keyword>
<dbReference type="OMA" id="WINYADD"/>
<dbReference type="Pfam" id="PF16810">
    <property type="entry name" value="RXLR"/>
    <property type="match status" value="1"/>
</dbReference>
<evidence type="ECO:0000256" key="1">
    <source>
        <dbReference type="ARBA" id="ARBA00004340"/>
    </source>
</evidence>
<keyword evidence="4" id="KW-0964">Secreted</keyword>